<dbReference type="OrthoDB" id="7060209at2"/>
<dbReference type="AlphaFoldDB" id="A0A6L6PKR6"/>
<sequence>MQINKTVFALGAGASFEFGLPIGEQLKEHIAKLMVFDRNGLNGDDYVSRAINIAAHILIMTVV</sequence>
<organism evidence="1 2">
    <name type="scientific">Duganella radicis</name>
    <dbReference type="NCBI Taxonomy" id="551988"/>
    <lineage>
        <taxon>Bacteria</taxon>
        <taxon>Pseudomonadati</taxon>
        <taxon>Pseudomonadota</taxon>
        <taxon>Betaproteobacteria</taxon>
        <taxon>Burkholderiales</taxon>
        <taxon>Oxalobacteraceae</taxon>
        <taxon>Telluria group</taxon>
        <taxon>Duganella</taxon>
    </lineage>
</organism>
<name>A0A6L6PKR6_9BURK</name>
<proteinExistence type="predicted"/>
<dbReference type="EMBL" id="WNKY01000017">
    <property type="protein sequence ID" value="MTV39187.1"/>
    <property type="molecule type" value="Genomic_DNA"/>
</dbReference>
<evidence type="ECO:0000313" key="1">
    <source>
        <dbReference type="EMBL" id="MTV39187.1"/>
    </source>
</evidence>
<protein>
    <submittedName>
        <fullName evidence="1">Uncharacterized protein</fullName>
    </submittedName>
</protein>
<gene>
    <name evidence="1" type="ORF">GM676_16550</name>
</gene>
<dbReference type="Proteomes" id="UP000475582">
    <property type="component" value="Unassembled WGS sequence"/>
</dbReference>
<keyword evidence="2" id="KW-1185">Reference proteome</keyword>
<evidence type="ECO:0000313" key="2">
    <source>
        <dbReference type="Proteomes" id="UP000475582"/>
    </source>
</evidence>
<dbReference type="RefSeq" id="WP_155464811.1">
    <property type="nucleotide sequence ID" value="NZ_WNKY01000017.1"/>
</dbReference>
<reference evidence="1 2" key="1">
    <citation type="submission" date="2019-11" db="EMBL/GenBank/DDBJ databases">
        <title>Type strains purchased from KCTC, JCM and DSMZ.</title>
        <authorList>
            <person name="Lu H."/>
        </authorList>
    </citation>
    <scope>NUCLEOTIDE SEQUENCE [LARGE SCALE GENOMIC DNA]</scope>
    <source>
        <strain evidence="1 2">KCTC 22382</strain>
    </source>
</reference>
<accession>A0A6L6PKR6</accession>
<comment type="caution">
    <text evidence="1">The sequence shown here is derived from an EMBL/GenBank/DDBJ whole genome shotgun (WGS) entry which is preliminary data.</text>
</comment>